<protein>
    <submittedName>
        <fullName evidence="1">Uncharacterized protein</fullName>
    </submittedName>
</protein>
<dbReference type="eggNOG" id="ENOG50325K1">
    <property type="taxonomic scope" value="Bacteria"/>
</dbReference>
<dbReference type="PATRIC" id="fig|1179773.3.peg.1305"/>
<dbReference type="EMBL" id="HE804045">
    <property type="protein sequence ID" value="CCH28625.1"/>
    <property type="molecule type" value="Genomic_DNA"/>
</dbReference>
<gene>
    <name evidence="1" type="ordered locus">BN6_12990</name>
</gene>
<dbReference type="RefSeq" id="WP_015098738.1">
    <property type="nucleotide sequence ID" value="NC_019673.1"/>
</dbReference>
<proteinExistence type="predicted"/>
<sequence length="112" mass="12187">MNGRPERPWAPGPNVPFDYVLASPAGINHLAFDHRTGIWHRLHENGSAEPLHVGQAILLRPSDVDSILTFSMSWCLGAGHGKPRSEELVDELANSIGVLVRHLAERAGVPKA</sequence>
<dbReference type="BioCyc" id="SESP1179773:BN6_RS06390-MONOMER"/>
<evidence type="ECO:0000313" key="1">
    <source>
        <dbReference type="EMBL" id="CCH28625.1"/>
    </source>
</evidence>
<reference evidence="1 2" key="1">
    <citation type="journal article" date="2012" name="BMC Genomics">
        <title>Complete genome sequence of Saccharothrix espanaensis DSM 44229T and comparison to the other completely sequenced Pseudonocardiaceae.</title>
        <authorList>
            <person name="Strobel T."/>
            <person name="Al-Dilaimi A."/>
            <person name="Blom J."/>
            <person name="Gessner A."/>
            <person name="Kalinowski J."/>
            <person name="Luzhetska M."/>
            <person name="Puhler A."/>
            <person name="Szczepanowski R."/>
            <person name="Bechthold A."/>
            <person name="Ruckert C."/>
        </authorList>
    </citation>
    <scope>NUCLEOTIDE SEQUENCE [LARGE SCALE GENOMIC DNA]</scope>
    <source>
        <strain evidence="2">ATCC 51144 / DSM 44229 / JCM 9112 / NBRC 15066 / NRRL 15764</strain>
    </source>
</reference>
<dbReference type="AlphaFoldDB" id="K0JPF8"/>
<dbReference type="Proteomes" id="UP000006281">
    <property type="component" value="Chromosome"/>
</dbReference>
<name>K0JPF8_SACES</name>
<dbReference type="HOGENOM" id="CLU_2144020_0_0_11"/>
<dbReference type="KEGG" id="sesp:BN6_12990"/>
<organism evidence="1 2">
    <name type="scientific">Saccharothrix espanaensis (strain ATCC 51144 / DSM 44229 / JCM 9112 / NBRC 15066 / NRRL 15764)</name>
    <dbReference type="NCBI Taxonomy" id="1179773"/>
    <lineage>
        <taxon>Bacteria</taxon>
        <taxon>Bacillati</taxon>
        <taxon>Actinomycetota</taxon>
        <taxon>Actinomycetes</taxon>
        <taxon>Pseudonocardiales</taxon>
        <taxon>Pseudonocardiaceae</taxon>
        <taxon>Saccharothrix</taxon>
    </lineage>
</organism>
<keyword evidence="2" id="KW-1185">Reference proteome</keyword>
<evidence type="ECO:0000313" key="2">
    <source>
        <dbReference type="Proteomes" id="UP000006281"/>
    </source>
</evidence>
<accession>K0JPF8</accession>
<dbReference type="OrthoDB" id="4214422at2"/>